<organism evidence="2 3">
    <name type="scientific">Planomonospora alba</name>
    <dbReference type="NCBI Taxonomy" id="161354"/>
    <lineage>
        <taxon>Bacteria</taxon>
        <taxon>Bacillati</taxon>
        <taxon>Actinomycetota</taxon>
        <taxon>Actinomycetes</taxon>
        <taxon>Streptosporangiales</taxon>
        <taxon>Streptosporangiaceae</taxon>
        <taxon>Planomonospora</taxon>
    </lineage>
</organism>
<evidence type="ECO:0000313" key="3">
    <source>
        <dbReference type="Proteomes" id="UP001500320"/>
    </source>
</evidence>
<comment type="caution">
    <text evidence="2">The sequence shown here is derived from an EMBL/GenBank/DDBJ whole genome shotgun (WGS) entry which is preliminary data.</text>
</comment>
<keyword evidence="1" id="KW-1133">Transmembrane helix</keyword>
<sequence length="488" mass="51557">MPRLEDELRAAMAAETAGLGAAPDLADRVVRLSRRRRRRLLTAGTALVAAVLAAGTVIPGQLIGAQRDPVAAAEQPARADADLNAVEDVEARYLPAGLGAPLAGSGSAGKLDVATLSWGSGDGLVRLSKYKKALPAGPGRITSLGLIPGGKAASIRGRPGLVSPDGLDLLWHERDDVVLRVTVGADHRDELTRIAEGLWFPDPTGSGGGTLEGVRIADLPDGVYLDREVPASSTEPVTRKEWSGQGGRVRLSVVRGENAADLDALRTWLERTDGFEAVRSREAVLRTAPAWEGTTGEKGWGGRPRAVLWHDRPGLGFLLEVAPGMEKALDEIIAGLGRDPEPDDRLCEAPAAGKAADVLPGVIVPRIPERLTAGAGFTDLESLSEPEKVTVRGHGWSDERSVEEGGSALSVGVVCGVATERELRALVGHARRAAPVRGRPAVEWVNELYGGGRFVMWLERPGAAIFVGATPDLEAEAGRIAEEIRRER</sequence>
<keyword evidence="1" id="KW-0472">Membrane</keyword>
<feature type="transmembrane region" description="Helical" evidence="1">
    <location>
        <begin position="40"/>
        <end position="58"/>
    </location>
</feature>
<keyword evidence="1" id="KW-0812">Transmembrane</keyword>
<accession>A0ABP6MQP9</accession>
<evidence type="ECO:0000256" key="1">
    <source>
        <dbReference type="SAM" id="Phobius"/>
    </source>
</evidence>
<evidence type="ECO:0000313" key="2">
    <source>
        <dbReference type="EMBL" id="GAA3121165.1"/>
    </source>
</evidence>
<gene>
    <name evidence="2" type="ORF">GCM10010466_10120</name>
</gene>
<name>A0ABP6MQP9_9ACTN</name>
<reference evidence="3" key="1">
    <citation type="journal article" date="2019" name="Int. J. Syst. Evol. Microbiol.">
        <title>The Global Catalogue of Microorganisms (GCM) 10K type strain sequencing project: providing services to taxonomists for standard genome sequencing and annotation.</title>
        <authorList>
            <consortium name="The Broad Institute Genomics Platform"/>
            <consortium name="The Broad Institute Genome Sequencing Center for Infectious Disease"/>
            <person name="Wu L."/>
            <person name="Ma J."/>
        </authorList>
    </citation>
    <scope>NUCLEOTIDE SEQUENCE [LARGE SCALE GENOMIC DNA]</scope>
    <source>
        <strain evidence="3">JCM 9373</strain>
    </source>
</reference>
<proteinExistence type="predicted"/>
<dbReference type="EMBL" id="BAAAUT010000006">
    <property type="protein sequence ID" value="GAA3121165.1"/>
    <property type="molecule type" value="Genomic_DNA"/>
</dbReference>
<dbReference type="Proteomes" id="UP001500320">
    <property type="component" value="Unassembled WGS sequence"/>
</dbReference>
<dbReference type="RefSeq" id="WP_344856371.1">
    <property type="nucleotide sequence ID" value="NZ_BAAAUT010000006.1"/>
</dbReference>
<protein>
    <submittedName>
        <fullName evidence="2">Uncharacterized protein</fullName>
    </submittedName>
</protein>
<keyword evidence="3" id="KW-1185">Reference proteome</keyword>